<dbReference type="InterPro" id="IPR011990">
    <property type="entry name" value="TPR-like_helical_dom_sf"/>
</dbReference>
<dbReference type="Gene3D" id="3.30.1370.120">
    <property type="match status" value="1"/>
</dbReference>
<dbReference type="InterPro" id="IPR019734">
    <property type="entry name" value="TPR_rpt"/>
</dbReference>
<sequence length="802" mass="85645">MSRGNNTGIGLGTRNKLSASLFFLPALLMLLTLAATPAEAQSAASWNKRGQAAEAREDYDAAWVAYKHAHDKKPKDLRYRTGFERVKIPAASQHIDRGRTLRQQSDWSGAISEFMRAAEIDPSNQTATQEIQITQAAQPPAQLAGAAATASMEQMSQQDAILKSIGSIAGPIELQPVSNDVQTLHMVEDVKVIYQAICKTAGLNVIFDPDYTSKRIPVDLTAVSLPDALRIVGAIAGTFYKPLTPNTIFVAQNTRTKRTDLDELAVQTFYLSNAAQAQDGNEILTAMRNLLDPSVKLYLVPSQNAIVMRATSDQLLLAQKLLNDLDQARPEVVVDVAVMEVNRDKVRNLGITLPTSIGLTPQVATTSSTSTTTTTTTSTSTTSAFTLNTLAHLNATNFAVTLSGGTLNALLTDTDTRILQNPRIRATDGQRATLKIGSKIPVATGSYSAGVSTTTTVGVQTQFTYLDVGVNIDMTPTVHQDREVTLKMKIEVSAQNGSVTISGVTEPIISQRVVEQVIQLKEDEPSILAGLIQTSDSKGVSGTPGLGEIPFFKYFFSTQSKEVQKDEIVFLLVPHIVREHVVTRLNSSPIDTGTGQSIELRRDLTPRAMAVSQPDTTPMRASGPETTAANAASAMIQQMSQQAQRQLTNPTAPAARVQAAQPTATAPISLNVLPATSNQSVGSTFQVAVLLNNGQDVSSVPMQIQYDARVLQLVSVDAGEFMGRDGQAARMDKTEEGNGLVSINTARPPNTKGVSGQGNLCTVTFKAIAPGDSNIALVKVAAKNSAQESMPTVGSQASVHVK</sequence>
<feature type="chain" id="PRO_5012172912" evidence="5">
    <location>
        <begin position="35"/>
        <end position="802"/>
    </location>
</feature>
<dbReference type="GO" id="GO:0015627">
    <property type="term" value="C:type II protein secretion system complex"/>
    <property type="evidence" value="ECO:0007669"/>
    <property type="project" value="TreeGrafter"/>
</dbReference>
<dbReference type="SUPFAM" id="SSF49384">
    <property type="entry name" value="Carbohydrate-binding domain"/>
    <property type="match status" value="1"/>
</dbReference>
<gene>
    <name evidence="8" type="ORF">SAMN05421770_1011205</name>
</gene>
<feature type="repeat" description="TPR" evidence="3">
    <location>
        <begin position="91"/>
        <end position="124"/>
    </location>
</feature>
<dbReference type="GO" id="GO:0000272">
    <property type="term" value="P:polysaccharide catabolic process"/>
    <property type="evidence" value="ECO:0007669"/>
    <property type="project" value="InterPro"/>
</dbReference>
<dbReference type="InterPro" id="IPR004846">
    <property type="entry name" value="T2SS/T3SS_dom"/>
</dbReference>
<dbReference type="Gene3D" id="2.60.40.680">
    <property type="match status" value="1"/>
</dbReference>
<dbReference type="Proteomes" id="UP000198356">
    <property type="component" value="Unassembled WGS sequence"/>
</dbReference>
<dbReference type="PANTHER" id="PTHR30332">
    <property type="entry name" value="PROBABLE GENERAL SECRETION PATHWAY PROTEIN D"/>
    <property type="match status" value="1"/>
</dbReference>
<dbReference type="Pfam" id="PF00263">
    <property type="entry name" value="Secretin"/>
    <property type="match status" value="1"/>
</dbReference>
<comment type="subcellular location">
    <subcellularLocation>
        <location evidence="1">Membrane</location>
    </subcellularLocation>
</comment>
<dbReference type="GO" id="GO:0009306">
    <property type="term" value="P:protein secretion"/>
    <property type="evidence" value="ECO:0007669"/>
    <property type="project" value="InterPro"/>
</dbReference>
<proteinExistence type="inferred from homology"/>
<dbReference type="InterPro" id="IPR038591">
    <property type="entry name" value="NolW-like_sf"/>
</dbReference>
<keyword evidence="3" id="KW-0802">TPR repeat</keyword>
<evidence type="ECO:0000256" key="1">
    <source>
        <dbReference type="ARBA" id="ARBA00004370"/>
    </source>
</evidence>
<dbReference type="PROSITE" id="PS50005">
    <property type="entry name" value="TPR"/>
    <property type="match status" value="1"/>
</dbReference>
<feature type="domain" description="Cohesin" evidence="7">
    <location>
        <begin position="674"/>
        <end position="781"/>
    </location>
</feature>
<dbReference type="GO" id="GO:0016020">
    <property type="term" value="C:membrane"/>
    <property type="evidence" value="ECO:0007669"/>
    <property type="project" value="UniProtKB-SubCell"/>
</dbReference>
<feature type="domain" description="Type II/III secretion system secretin-like" evidence="6">
    <location>
        <begin position="409"/>
        <end position="578"/>
    </location>
</feature>
<reference evidence="8 9" key="1">
    <citation type="submission" date="2017-06" db="EMBL/GenBank/DDBJ databases">
        <authorList>
            <person name="Kim H.J."/>
            <person name="Triplett B.A."/>
        </authorList>
    </citation>
    <scope>NUCLEOTIDE SEQUENCE [LARGE SCALE GENOMIC DNA]</scope>
    <source>
        <strain evidence="8 9">DSM 18704</strain>
    </source>
</reference>
<accession>A0A239EWU9</accession>
<dbReference type="Pfam" id="PF00963">
    <property type="entry name" value="Cohesin"/>
    <property type="match status" value="1"/>
</dbReference>
<evidence type="ECO:0000313" key="8">
    <source>
        <dbReference type="EMBL" id="SNS49240.1"/>
    </source>
</evidence>
<dbReference type="SUPFAM" id="SSF48452">
    <property type="entry name" value="TPR-like"/>
    <property type="match status" value="1"/>
</dbReference>
<dbReference type="EMBL" id="FZOU01000001">
    <property type="protein sequence ID" value="SNS49240.1"/>
    <property type="molecule type" value="Genomic_DNA"/>
</dbReference>
<dbReference type="InterPro" id="IPR001775">
    <property type="entry name" value="GspD/PilQ"/>
</dbReference>
<dbReference type="PANTHER" id="PTHR30332:SF17">
    <property type="entry name" value="TYPE IV PILIATION SYSTEM PROTEIN DR_0774-RELATED"/>
    <property type="match status" value="1"/>
</dbReference>
<evidence type="ECO:0000256" key="5">
    <source>
        <dbReference type="SAM" id="SignalP"/>
    </source>
</evidence>
<dbReference type="Gene3D" id="1.25.40.10">
    <property type="entry name" value="Tetratricopeptide repeat domain"/>
    <property type="match status" value="1"/>
</dbReference>
<dbReference type="GO" id="GO:0030246">
    <property type="term" value="F:carbohydrate binding"/>
    <property type="evidence" value="ECO:0007669"/>
    <property type="project" value="InterPro"/>
</dbReference>
<evidence type="ECO:0000256" key="4">
    <source>
        <dbReference type="RuleBase" id="RU004003"/>
    </source>
</evidence>
<feature type="signal peptide" evidence="5">
    <location>
        <begin position="1"/>
        <end position="34"/>
    </location>
</feature>
<evidence type="ECO:0000256" key="3">
    <source>
        <dbReference type="PROSITE-ProRule" id="PRU00339"/>
    </source>
</evidence>
<keyword evidence="5" id="KW-0732">Signal</keyword>
<dbReference type="PRINTS" id="PR00811">
    <property type="entry name" value="BCTERIALGSPD"/>
</dbReference>
<comment type="similarity">
    <text evidence="4">Belongs to the bacterial secretin family.</text>
</comment>
<evidence type="ECO:0000259" key="6">
    <source>
        <dbReference type="Pfam" id="PF00263"/>
    </source>
</evidence>
<evidence type="ECO:0000256" key="2">
    <source>
        <dbReference type="ARBA" id="ARBA00023136"/>
    </source>
</evidence>
<evidence type="ECO:0000259" key="7">
    <source>
        <dbReference type="Pfam" id="PF00963"/>
    </source>
</evidence>
<organism evidence="8 9">
    <name type="scientific">Granulicella rosea</name>
    <dbReference type="NCBI Taxonomy" id="474952"/>
    <lineage>
        <taxon>Bacteria</taxon>
        <taxon>Pseudomonadati</taxon>
        <taxon>Acidobacteriota</taxon>
        <taxon>Terriglobia</taxon>
        <taxon>Terriglobales</taxon>
        <taxon>Acidobacteriaceae</taxon>
        <taxon>Granulicella</taxon>
    </lineage>
</organism>
<dbReference type="InterPro" id="IPR002102">
    <property type="entry name" value="Cohesin_dom"/>
</dbReference>
<keyword evidence="2" id="KW-0472">Membrane</keyword>
<dbReference type="CDD" id="cd08547">
    <property type="entry name" value="Type_II_cohesin"/>
    <property type="match status" value="1"/>
</dbReference>
<dbReference type="SMART" id="SM00028">
    <property type="entry name" value="TPR"/>
    <property type="match status" value="2"/>
</dbReference>
<dbReference type="RefSeq" id="WP_089407542.1">
    <property type="nucleotide sequence ID" value="NZ_FZOU01000001.1"/>
</dbReference>
<dbReference type="InterPro" id="IPR008965">
    <property type="entry name" value="CBM2/CBM3_carb-bd_dom_sf"/>
</dbReference>
<evidence type="ECO:0000313" key="9">
    <source>
        <dbReference type="Proteomes" id="UP000198356"/>
    </source>
</evidence>
<keyword evidence="9" id="KW-1185">Reference proteome</keyword>
<protein>
    <submittedName>
        <fullName evidence="8">General secretion pathway protein D</fullName>
    </submittedName>
</protein>
<dbReference type="AlphaFoldDB" id="A0A239EWU9"/>
<name>A0A239EWU9_9BACT</name>
<dbReference type="OrthoDB" id="9775455at2"/>
<dbReference type="InterPro" id="IPR050810">
    <property type="entry name" value="Bact_Secretion_Sys_Channel"/>
</dbReference>